<dbReference type="InterPro" id="IPR025164">
    <property type="entry name" value="Toastrack_DUF4097"/>
</dbReference>
<feature type="domain" description="DUF4097" evidence="1">
    <location>
        <begin position="39"/>
        <end position="274"/>
    </location>
</feature>
<proteinExistence type="predicted"/>
<evidence type="ECO:0000313" key="3">
    <source>
        <dbReference type="Proteomes" id="UP000640930"/>
    </source>
</evidence>
<gene>
    <name evidence="2" type="ORF">H9636_09725</name>
</gene>
<dbReference type="RefSeq" id="WP_191707415.1">
    <property type="nucleotide sequence ID" value="NZ_JACSQA010000012.1"/>
</dbReference>
<dbReference type="Gene3D" id="2.160.20.120">
    <property type="match status" value="1"/>
</dbReference>
<accession>A0ABR8XCI9</accession>
<dbReference type="EMBL" id="JACSQA010000012">
    <property type="protein sequence ID" value="MBD8026938.1"/>
    <property type="molecule type" value="Genomic_DNA"/>
</dbReference>
<protein>
    <submittedName>
        <fullName evidence="2">DUF4097 family beta strand repeat protein</fullName>
    </submittedName>
</protein>
<evidence type="ECO:0000259" key="1">
    <source>
        <dbReference type="Pfam" id="PF13349"/>
    </source>
</evidence>
<dbReference type="Pfam" id="PF13349">
    <property type="entry name" value="DUF4097"/>
    <property type="match status" value="1"/>
</dbReference>
<name>A0ABR8XCI9_9BACL</name>
<comment type="caution">
    <text evidence="2">The sequence shown here is derived from an EMBL/GenBank/DDBJ whole genome shotgun (WGS) entry which is preliminary data.</text>
</comment>
<sequence>MNKKFAIGILLIAIVAVVLFNVFSNRNSEDEVKMSKDYTHVEVDSDNVHINIQPTNSDTTTVQLMNNEKNRYKLDVDVRGNTLKIDVDRKWYKKFFFNFFADTPTVNVLLPEKELKEINATTDNGDILVENVKVENFIGETDNGNIEAKKMEVEDFIGEADNGDMVLEEITSKVITTELNNGDIIIKNSIGTIEGESDNGDISIYTNVLEEAMELKTDNGSINIETKKEPSNVFIDVKTDHGKVSVFGKDNKETTFGNGKTVVELTSDNGDIRVK</sequence>
<evidence type="ECO:0000313" key="2">
    <source>
        <dbReference type="EMBL" id="MBD8026938.1"/>
    </source>
</evidence>
<keyword evidence="3" id="KW-1185">Reference proteome</keyword>
<dbReference type="Proteomes" id="UP000640930">
    <property type="component" value="Unassembled WGS sequence"/>
</dbReference>
<reference evidence="2 3" key="1">
    <citation type="submission" date="2020-08" db="EMBL/GenBank/DDBJ databases">
        <title>A Genomic Blueprint of the Chicken Gut Microbiome.</title>
        <authorList>
            <person name="Gilroy R."/>
            <person name="Ravi A."/>
            <person name="Getino M."/>
            <person name="Pursley I."/>
            <person name="Horton D.L."/>
            <person name="Alikhan N.-F."/>
            <person name="Baker D."/>
            <person name="Gharbi K."/>
            <person name="Hall N."/>
            <person name="Watson M."/>
            <person name="Adriaenssens E.M."/>
            <person name="Foster-Nyarko E."/>
            <person name="Jarju S."/>
            <person name="Secka A."/>
            <person name="Antonio M."/>
            <person name="Oren A."/>
            <person name="Chaudhuri R."/>
            <person name="La Ragione R.M."/>
            <person name="Hildebrand F."/>
            <person name="Pallen M.J."/>
        </authorList>
    </citation>
    <scope>NUCLEOTIDE SEQUENCE [LARGE SCALE GENOMIC DNA]</scope>
    <source>
        <strain evidence="2 3">Re31</strain>
    </source>
</reference>
<organism evidence="2 3">
    <name type="scientific">Ureibacillus galli</name>
    <dbReference type="NCBI Taxonomy" id="2762222"/>
    <lineage>
        <taxon>Bacteria</taxon>
        <taxon>Bacillati</taxon>
        <taxon>Bacillota</taxon>
        <taxon>Bacilli</taxon>
        <taxon>Bacillales</taxon>
        <taxon>Caryophanaceae</taxon>
        <taxon>Ureibacillus</taxon>
    </lineage>
</organism>